<dbReference type="AlphaFoldDB" id="A0A662YNS5"/>
<evidence type="ECO:0000256" key="23">
    <source>
        <dbReference type="ARBA" id="ARBA00023136"/>
    </source>
</evidence>
<evidence type="ECO:0000313" key="34">
    <source>
        <dbReference type="Proteomes" id="UP000289886"/>
    </source>
</evidence>
<evidence type="ECO:0000256" key="21">
    <source>
        <dbReference type="ARBA" id="ARBA00023069"/>
    </source>
</evidence>
<evidence type="ECO:0000256" key="8">
    <source>
        <dbReference type="ARBA" id="ARBA00004555"/>
    </source>
</evidence>
<feature type="signal peptide" evidence="31">
    <location>
        <begin position="1"/>
        <end position="20"/>
    </location>
</feature>
<dbReference type="InterPro" id="IPR050605">
    <property type="entry name" value="Olfactomedin-like_domain"/>
</dbReference>
<evidence type="ECO:0000256" key="9">
    <source>
        <dbReference type="ARBA" id="ARBA00004569"/>
    </source>
</evidence>
<feature type="compositionally biased region" description="Basic and acidic residues" evidence="30">
    <location>
        <begin position="176"/>
        <end position="187"/>
    </location>
</feature>
<evidence type="ECO:0000256" key="7">
    <source>
        <dbReference type="ARBA" id="ARBA00004550"/>
    </source>
</evidence>
<evidence type="ECO:0000256" key="30">
    <source>
        <dbReference type="SAM" id="MobiDB-lite"/>
    </source>
</evidence>
<keyword evidence="12" id="KW-0272">Extracellular matrix</keyword>
<evidence type="ECO:0000256" key="13">
    <source>
        <dbReference type="ARBA" id="ARBA00022723"/>
    </source>
</evidence>
<evidence type="ECO:0000256" key="29">
    <source>
        <dbReference type="PROSITE-ProRule" id="PRU00446"/>
    </source>
</evidence>
<evidence type="ECO:0000256" key="24">
    <source>
        <dbReference type="ARBA" id="ARBA00023139"/>
    </source>
</evidence>
<keyword evidence="13" id="KW-0479">Metal-binding</keyword>
<keyword evidence="27" id="KW-0449">Lipoprotein</keyword>
<evidence type="ECO:0000256" key="4">
    <source>
        <dbReference type="ARBA" id="ARBA00004427"/>
    </source>
</evidence>
<protein>
    <recommendedName>
        <fullName evidence="10">Myocilin</fullName>
    </recommendedName>
</protein>
<dbReference type="EMBL" id="SCEB01000761">
    <property type="protein sequence ID" value="RXM98227.1"/>
    <property type="molecule type" value="Genomic_DNA"/>
</dbReference>
<dbReference type="PROSITE" id="PS51132">
    <property type="entry name" value="OLF"/>
    <property type="match status" value="1"/>
</dbReference>
<evidence type="ECO:0000259" key="32">
    <source>
        <dbReference type="PROSITE" id="PS51132"/>
    </source>
</evidence>
<evidence type="ECO:0000256" key="27">
    <source>
        <dbReference type="ARBA" id="ARBA00023288"/>
    </source>
</evidence>
<keyword evidence="19" id="KW-0333">Golgi apparatus</keyword>
<comment type="subcellular location">
    <subcellularLocation>
        <location evidence="1">Cell projection</location>
        <location evidence="1">Cilium</location>
    </subcellularLocation>
    <subcellularLocation>
        <location evidence="6">Cytoplasmic vesicle</location>
    </subcellularLocation>
    <subcellularLocation>
        <location evidence="8">Golgi apparatus</location>
    </subcellularLocation>
    <subcellularLocation>
        <location evidence="2">Mitochondrion inner membrane</location>
    </subcellularLocation>
    <subcellularLocation>
        <location evidence="9">Mitochondrion intermembrane space</location>
    </subcellularLocation>
    <subcellularLocation>
        <location evidence="3">Mitochondrion outer membrane</location>
    </subcellularLocation>
    <subcellularLocation>
        <location evidence="4">Rough endoplasmic reticulum</location>
    </subcellularLocation>
    <subcellularLocation>
        <location evidence="7">Secreted</location>
        <location evidence="7">Extracellular exosome</location>
    </subcellularLocation>
    <subcellularLocation>
        <location evidence="5">Secreted</location>
        <location evidence="5">Extracellular space</location>
        <location evidence="5">Extracellular matrix</location>
    </subcellularLocation>
</comment>
<keyword evidence="16" id="KW-0999">Mitochondrion inner membrane</keyword>
<evidence type="ECO:0000256" key="14">
    <source>
        <dbReference type="ARBA" id="ARBA00022729"/>
    </source>
</evidence>
<dbReference type="GO" id="GO:0005929">
    <property type="term" value="C:cilium"/>
    <property type="evidence" value="ECO:0007669"/>
    <property type="project" value="UniProtKB-SubCell"/>
</dbReference>
<evidence type="ECO:0000256" key="26">
    <source>
        <dbReference type="ARBA" id="ARBA00023273"/>
    </source>
</evidence>
<dbReference type="GO" id="GO:0005791">
    <property type="term" value="C:rough endoplasmic reticulum"/>
    <property type="evidence" value="ECO:0007669"/>
    <property type="project" value="UniProtKB-SubCell"/>
</dbReference>
<dbReference type="GO" id="GO:0005758">
    <property type="term" value="C:mitochondrial intermembrane space"/>
    <property type="evidence" value="ECO:0007669"/>
    <property type="project" value="UniProtKB-SubCell"/>
</dbReference>
<dbReference type="GO" id="GO:0007165">
    <property type="term" value="P:signal transduction"/>
    <property type="evidence" value="ECO:0007669"/>
    <property type="project" value="TreeGrafter"/>
</dbReference>
<evidence type="ECO:0000256" key="15">
    <source>
        <dbReference type="ARBA" id="ARBA00022787"/>
    </source>
</evidence>
<sequence>MLWKLFLAACVSSVLRGTLCSTASLRRANDGGGRCLYTFTVPSPAEHSCPEPAAEQELSRQGALQRTEMEALQTRLGLLEALVSRLAGPGGAGGQGRGLEAAYSAAMREKTELQRERDRLEAERQELQSRVDRLGQENSRLRLGQCSPSETPLRNSDKRPPDGSSLDYSSPGFQEFKSEVTEVRAPTHSDNTGTDSPPQSDGYSTDPPLPGCGELVWVGEPESHRKADSISGKYGVWMQDPEPVPPYGPEMTWRLDAVGSVVRQLFGYEDRKQLSRGFPSKVLLLPESVESTGAVVYRGSLYYQRRKSRTLLRYDLRTESVAARRELPHAGFHGQYPYSWGGYTDIDLAVDETGLWVVYSTSKAKGAIVLSRLDPDSLEVLHSWETSVRKQSVANTFVICGTLYTVASYTTPNTTVNYSYSTESGHGRALSIPFLNRYHYNSMIDYNPARRQLFSWDNYHMVTYDVRLGTV</sequence>
<feature type="domain" description="Olfactomedin-like" evidence="32">
    <location>
        <begin position="211"/>
        <end position="470"/>
    </location>
</feature>
<dbReference type="Pfam" id="PF02191">
    <property type="entry name" value="OLF"/>
    <property type="match status" value="1"/>
</dbReference>
<evidence type="ECO:0000256" key="1">
    <source>
        <dbReference type="ARBA" id="ARBA00004138"/>
    </source>
</evidence>
<evidence type="ECO:0000256" key="5">
    <source>
        <dbReference type="ARBA" id="ARBA00004498"/>
    </source>
</evidence>
<evidence type="ECO:0000256" key="31">
    <source>
        <dbReference type="SAM" id="SignalP"/>
    </source>
</evidence>
<dbReference type="GO" id="GO:0031410">
    <property type="term" value="C:cytoplasmic vesicle"/>
    <property type="evidence" value="ECO:0007669"/>
    <property type="project" value="UniProtKB-SubCell"/>
</dbReference>
<organism evidence="33 34">
    <name type="scientific">Acipenser ruthenus</name>
    <name type="common">Sterlet sturgeon</name>
    <dbReference type="NCBI Taxonomy" id="7906"/>
    <lineage>
        <taxon>Eukaryota</taxon>
        <taxon>Metazoa</taxon>
        <taxon>Chordata</taxon>
        <taxon>Craniata</taxon>
        <taxon>Vertebrata</taxon>
        <taxon>Euteleostomi</taxon>
        <taxon>Actinopterygii</taxon>
        <taxon>Chondrostei</taxon>
        <taxon>Acipenseriformes</taxon>
        <taxon>Acipenseridae</taxon>
        <taxon>Acipenser</taxon>
    </lineage>
</organism>
<evidence type="ECO:0000256" key="20">
    <source>
        <dbReference type="ARBA" id="ARBA00023054"/>
    </source>
</evidence>
<evidence type="ECO:0000256" key="19">
    <source>
        <dbReference type="ARBA" id="ARBA00023034"/>
    </source>
</evidence>
<dbReference type="GO" id="GO:0005743">
    <property type="term" value="C:mitochondrial inner membrane"/>
    <property type="evidence" value="ECO:0007669"/>
    <property type="project" value="UniProtKB-SubCell"/>
</dbReference>
<keyword evidence="17" id="KW-0256">Endoplasmic reticulum</keyword>
<keyword evidence="14 31" id="KW-0732">Signal</keyword>
<comment type="caution">
    <text evidence="29">Lacks conserved residue(s) required for the propagation of feature annotation.</text>
</comment>
<proteinExistence type="predicted"/>
<evidence type="ECO:0000256" key="3">
    <source>
        <dbReference type="ARBA" id="ARBA00004294"/>
    </source>
</evidence>
<keyword evidence="24" id="KW-0564">Palmitate</keyword>
<keyword evidence="20" id="KW-0175">Coiled coil</keyword>
<dbReference type="PANTHER" id="PTHR23192">
    <property type="entry name" value="OLFACTOMEDIN-RELATED"/>
    <property type="match status" value="1"/>
</dbReference>
<keyword evidence="34" id="KW-1185">Reference proteome</keyword>
<evidence type="ECO:0000256" key="10">
    <source>
        <dbReference type="ARBA" id="ARBA00017216"/>
    </source>
</evidence>
<accession>A0A662YNS5</accession>
<dbReference type="InterPro" id="IPR003112">
    <property type="entry name" value="Olfac-like_dom"/>
</dbReference>
<dbReference type="Proteomes" id="UP000289886">
    <property type="component" value="Unassembled WGS sequence"/>
</dbReference>
<feature type="chain" id="PRO_5024862928" description="Myocilin" evidence="31">
    <location>
        <begin position="21"/>
        <end position="471"/>
    </location>
</feature>
<feature type="compositionally biased region" description="Polar residues" evidence="30">
    <location>
        <begin position="188"/>
        <end position="203"/>
    </location>
</feature>
<dbReference type="GO" id="GO:0046872">
    <property type="term" value="F:metal ion binding"/>
    <property type="evidence" value="ECO:0007669"/>
    <property type="project" value="UniProtKB-KW"/>
</dbReference>
<gene>
    <name evidence="33" type="ORF">EOD39_13390</name>
</gene>
<evidence type="ECO:0000256" key="25">
    <source>
        <dbReference type="ARBA" id="ARBA00023157"/>
    </source>
</evidence>
<dbReference type="GO" id="GO:0001649">
    <property type="term" value="P:osteoblast differentiation"/>
    <property type="evidence" value="ECO:0007669"/>
    <property type="project" value="TreeGrafter"/>
</dbReference>
<evidence type="ECO:0000313" key="33">
    <source>
        <dbReference type="EMBL" id="RXM98227.1"/>
    </source>
</evidence>
<evidence type="ECO:0000256" key="16">
    <source>
        <dbReference type="ARBA" id="ARBA00022792"/>
    </source>
</evidence>
<dbReference type="GO" id="GO:0005741">
    <property type="term" value="C:mitochondrial outer membrane"/>
    <property type="evidence" value="ECO:0007669"/>
    <property type="project" value="UniProtKB-SubCell"/>
</dbReference>
<keyword evidence="15" id="KW-1000">Mitochondrion outer membrane</keyword>
<keyword evidence="23" id="KW-0472">Membrane</keyword>
<keyword evidence="18" id="KW-0106">Calcium</keyword>
<feature type="region of interest" description="Disordered" evidence="30">
    <location>
        <begin position="114"/>
        <end position="209"/>
    </location>
</feature>
<keyword evidence="28" id="KW-0968">Cytoplasmic vesicle</keyword>
<evidence type="ECO:0000256" key="11">
    <source>
        <dbReference type="ARBA" id="ARBA00022525"/>
    </source>
</evidence>
<keyword evidence="26" id="KW-0966">Cell projection</keyword>
<keyword evidence="11" id="KW-0964">Secreted</keyword>
<evidence type="ECO:0000256" key="2">
    <source>
        <dbReference type="ARBA" id="ARBA00004273"/>
    </source>
</evidence>
<name>A0A662YNS5_ACIRT</name>
<evidence type="ECO:0000256" key="28">
    <source>
        <dbReference type="ARBA" id="ARBA00023329"/>
    </source>
</evidence>
<feature type="compositionally biased region" description="Basic and acidic residues" evidence="30">
    <location>
        <begin position="114"/>
        <end position="135"/>
    </location>
</feature>
<evidence type="ECO:0000256" key="6">
    <source>
        <dbReference type="ARBA" id="ARBA00004541"/>
    </source>
</evidence>
<comment type="caution">
    <text evidence="33">The sequence shown here is derived from an EMBL/GenBank/DDBJ whole genome shotgun (WGS) entry which is preliminary data.</text>
</comment>
<keyword evidence="21" id="KW-0969">Cilium</keyword>
<keyword evidence="22" id="KW-0496">Mitochondrion</keyword>
<dbReference type="GO" id="GO:0005794">
    <property type="term" value="C:Golgi apparatus"/>
    <property type="evidence" value="ECO:0007669"/>
    <property type="project" value="UniProtKB-SubCell"/>
</dbReference>
<evidence type="ECO:0000256" key="18">
    <source>
        <dbReference type="ARBA" id="ARBA00022837"/>
    </source>
</evidence>
<dbReference type="GO" id="GO:0005615">
    <property type="term" value="C:extracellular space"/>
    <property type="evidence" value="ECO:0007669"/>
    <property type="project" value="TreeGrafter"/>
</dbReference>
<dbReference type="SMART" id="SM00284">
    <property type="entry name" value="OLF"/>
    <property type="match status" value="1"/>
</dbReference>
<dbReference type="PANTHER" id="PTHR23192:SF33">
    <property type="entry name" value="MYOCILIN"/>
    <property type="match status" value="1"/>
</dbReference>
<evidence type="ECO:0000256" key="22">
    <source>
        <dbReference type="ARBA" id="ARBA00023128"/>
    </source>
</evidence>
<reference evidence="33 34" key="1">
    <citation type="submission" date="2019-01" db="EMBL/GenBank/DDBJ databases">
        <title>Draft Genome and Complete Hox-Cluster Characterization of the Sterlet Sturgeon (Acipenser ruthenus).</title>
        <authorList>
            <person name="Wei Q."/>
        </authorList>
    </citation>
    <scope>NUCLEOTIDE SEQUENCE [LARGE SCALE GENOMIC DNA]</scope>
    <source>
        <strain evidence="33">WHYD16114868_AA</strain>
        <tissue evidence="33">Blood</tissue>
    </source>
</reference>
<keyword evidence="25" id="KW-1015">Disulfide bond</keyword>
<evidence type="ECO:0000256" key="17">
    <source>
        <dbReference type="ARBA" id="ARBA00022824"/>
    </source>
</evidence>
<evidence type="ECO:0000256" key="12">
    <source>
        <dbReference type="ARBA" id="ARBA00022530"/>
    </source>
</evidence>